<comment type="caution">
    <text evidence="10">The sequence shown here is derived from an EMBL/GenBank/DDBJ whole genome shotgun (WGS) entry which is preliminary data.</text>
</comment>
<dbReference type="AlphaFoldDB" id="A0A7C4TL95"/>
<feature type="transmembrane region" description="Helical" evidence="8">
    <location>
        <begin position="448"/>
        <end position="471"/>
    </location>
</feature>
<keyword evidence="7 8" id="KW-0472">Membrane</keyword>
<organism evidence="10">
    <name type="scientific">candidate division WWE3 bacterium</name>
    <dbReference type="NCBI Taxonomy" id="2053526"/>
    <lineage>
        <taxon>Bacteria</taxon>
        <taxon>Katanobacteria</taxon>
    </lineage>
</organism>
<evidence type="ECO:0000256" key="2">
    <source>
        <dbReference type="ARBA" id="ARBA00022475"/>
    </source>
</evidence>
<proteinExistence type="predicted"/>
<evidence type="ECO:0000256" key="7">
    <source>
        <dbReference type="ARBA" id="ARBA00023136"/>
    </source>
</evidence>
<feature type="domain" description="Glycosyltransferase RgtA/B/C/D-like" evidence="9">
    <location>
        <begin position="117"/>
        <end position="224"/>
    </location>
</feature>
<evidence type="ECO:0000256" key="4">
    <source>
        <dbReference type="ARBA" id="ARBA00022679"/>
    </source>
</evidence>
<dbReference type="Pfam" id="PF13231">
    <property type="entry name" value="PMT_2"/>
    <property type="match status" value="1"/>
</dbReference>
<feature type="transmembrane region" description="Helical" evidence="8">
    <location>
        <begin position="382"/>
        <end position="404"/>
    </location>
</feature>
<protein>
    <recommendedName>
        <fullName evidence="9">Glycosyltransferase RgtA/B/C/D-like domain-containing protein</fullName>
    </recommendedName>
</protein>
<feature type="transmembrane region" description="Helical" evidence="8">
    <location>
        <begin position="410"/>
        <end position="427"/>
    </location>
</feature>
<dbReference type="EMBL" id="DSRT01000009">
    <property type="protein sequence ID" value="HGW29332.1"/>
    <property type="molecule type" value="Genomic_DNA"/>
</dbReference>
<feature type="transmembrane region" description="Helical" evidence="8">
    <location>
        <begin position="244"/>
        <end position="270"/>
    </location>
</feature>
<reference evidence="10" key="1">
    <citation type="journal article" date="2020" name="mSystems">
        <title>Genome- and Community-Level Interaction Insights into Carbon Utilization and Element Cycling Functions of Hydrothermarchaeota in Hydrothermal Sediment.</title>
        <authorList>
            <person name="Zhou Z."/>
            <person name="Liu Y."/>
            <person name="Xu W."/>
            <person name="Pan J."/>
            <person name="Luo Z.H."/>
            <person name="Li M."/>
        </authorList>
    </citation>
    <scope>NUCLEOTIDE SEQUENCE [LARGE SCALE GENOMIC DNA]</scope>
    <source>
        <strain evidence="10">SpSt-417</strain>
    </source>
</reference>
<sequence length="592" mass="67938">MKFIKKHWLGITVSLLLTIMFGLMFFSNKGDSLIIDEIAHIPAGYSYITTGDYRLNPEHPPLIKDLAGLPLYLTGMKFPYEYWEANSPVVNNQWETGWRFVYRSGNDPELMKVYSHIPLMLLSLVFGFFVFRWARELYGDKAGILALILFVFNVNIIAHSRFVATDMGISFAFFVAMYALYKYLQKPNWKTLLGATFMFAVVLITKFSAAVMVPTYGIVFLMILLKKNKETAQNYLAKINDPVWWKRIIPGILSFAFIGFVGLFFMWLFYLPHTMNMPAQVQKDLIVESLPNGGILTDTLVKMSDNGLTKPLGQYFLGFTMVASHVEGGHDAFLMGQVSNKGWWYYYPVTIAIKTQIGLFALLALVAIFWRKINHKDWFTEVYFFTLHAVLIFMGMTGSINLGIRYMLPIYAFLFVFASKLATGFDIKQFESLWKKSSKVKKDPWIRANTILVAVFTAWYVLAAVFIYPYYLAYFNEFVGGYKNGYKYLTDSNTDWGQDVKRLASWVEKQGIERIYVDVFPGSMPASYFLGDKMIEWHVQNGQPKGWFAVSATFYQNSKLKKVANGGMDYAWLDSKKPVKVLGGSILIYDLR</sequence>
<keyword evidence="4" id="KW-0808">Transferase</keyword>
<evidence type="ECO:0000259" key="9">
    <source>
        <dbReference type="Pfam" id="PF13231"/>
    </source>
</evidence>
<dbReference type="GO" id="GO:0005886">
    <property type="term" value="C:plasma membrane"/>
    <property type="evidence" value="ECO:0007669"/>
    <property type="project" value="UniProtKB-SubCell"/>
</dbReference>
<feature type="transmembrane region" description="Helical" evidence="8">
    <location>
        <begin position="113"/>
        <end position="131"/>
    </location>
</feature>
<dbReference type="PANTHER" id="PTHR33908">
    <property type="entry name" value="MANNOSYLTRANSFERASE YKCB-RELATED"/>
    <property type="match status" value="1"/>
</dbReference>
<evidence type="ECO:0000313" key="10">
    <source>
        <dbReference type="EMBL" id="HGW29332.1"/>
    </source>
</evidence>
<feature type="transmembrane region" description="Helical" evidence="8">
    <location>
        <begin position="143"/>
        <end position="162"/>
    </location>
</feature>
<dbReference type="GO" id="GO:0016763">
    <property type="term" value="F:pentosyltransferase activity"/>
    <property type="evidence" value="ECO:0007669"/>
    <property type="project" value="TreeGrafter"/>
</dbReference>
<comment type="subcellular location">
    <subcellularLocation>
        <location evidence="1">Cell membrane</location>
        <topology evidence="1">Multi-pass membrane protein</topology>
    </subcellularLocation>
</comment>
<accession>A0A7C4TL95</accession>
<evidence type="ECO:0000256" key="5">
    <source>
        <dbReference type="ARBA" id="ARBA00022692"/>
    </source>
</evidence>
<dbReference type="GO" id="GO:0009103">
    <property type="term" value="P:lipopolysaccharide biosynthetic process"/>
    <property type="evidence" value="ECO:0007669"/>
    <property type="project" value="UniProtKB-ARBA"/>
</dbReference>
<evidence type="ECO:0000256" key="6">
    <source>
        <dbReference type="ARBA" id="ARBA00022989"/>
    </source>
</evidence>
<keyword evidence="5 8" id="KW-0812">Transmembrane</keyword>
<dbReference type="PANTHER" id="PTHR33908:SF11">
    <property type="entry name" value="MEMBRANE PROTEIN"/>
    <property type="match status" value="1"/>
</dbReference>
<feature type="transmembrane region" description="Helical" evidence="8">
    <location>
        <begin position="7"/>
        <end position="26"/>
    </location>
</feature>
<dbReference type="InterPro" id="IPR038731">
    <property type="entry name" value="RgtA/B/C-like"/>
</dbReference>
<keyword evidence="2" id="KW-1003">Cell membrane</keyword>
<evidence type="ECO:0000256" key="3">
    <source>
        <dbReference type="ARBA" id="ARBA00022676"/>
    </source>
</evidence>
<evidence type="ECO:0000256" key="1">
    <source>
        <dbReference type="ARBA" id="ARBA00004651"/>
    </source>
</evidence>
<evidence type="ECO:0000256" key="8">
    <source>
        <dbReference type="SAM" id="Phobius"/>
    </source>
</evidence>
<feature type="transmembrane region" description="Helical" evidence="8">
    <location>
        <begin position="345"/>
        <end position="370"/>
    </location>
</feature>
<dbReference type="InterPro" id="IPR050297">
    <property type="entry name" value="LipidA_mod_glycosyltrf_83"/>
</dbReference>
<keyword evidence="6 8" id="KW-1133">Transmembrane helix</keyword>
<gene>
    <name evidence="10" type="ORF">ENR63_00165</name>
</gene>
<feature type="transmembrane region" description="Helical" evidence="8">
    <location>
        <begin position="196"/>
        <end position="224"/>
    </location>
</feature>
<name>A0A7C4TL95_UNCKA</name>
<keyword evidence="3" id="KW-0328">Glycosyltransferase</keyword>